<dbReference type="EMBL" id="RAPQ01000008">
    <property type="protein sequence ID" value="RKE04828.1"/>
    <property type="molecule type" value="Genomic_DNA"/>
</dbReference>
<dbReference type="PANTHER" id="PTHR22674">
    <property type="entry name" value="NTPASE, KAP FAMILY P-LOOP DOMAIN-CONTAINING 1"/>
    <property type="match status" value="1"/>
</dbReference>
<evidence type="ECO:0000259" key="2">
    <source>
        <dbReference type="Pfam" id="PF07693"/>
    </source>
</evidence>
<feature type="transmembrane region" description="Helical" evidence="1">
    <location>
        <begin position="46"/>
        <end position="64"/>
    </location>
</feature>
<sequence>MKPIKKLILPLLLLFLLFGATPLIFDLIYEYPVKYIFDKIVWNNPVKALFVIIAFLLLWVQIRWIKIGYKASYNQWFAFGFVMGLLFFARFGDDWSFLKIEAGNGIVKWYWQPLIYNIKLIDILWLSLLYPLLLIVKRVFPKLYGRLYSRYVKIYDSISEKYPDFSKKETPQNENAFFEEDIALKDSDEQKFSTDYESPQYKKLTDVLVPKLENQKFKKAFSIGIIGPYGNGKSSLVNYLKDEFLDKLKYQRVEIIEFLPAYSHNPEQITTDFFTLLASKLKKYHGRLNQSMLTYAAKLLEVRFNGTKDIQGLLKPGNWFSENKSAIQAYQELEKIFTQIDIKTIVIIDDVDRLGKEEILQVLKIIRNTANFPNTIFIVAYDKDYVIKTIEQDLLYLDKYFQYELFVPPHRREELIQVFSELVLNKETGIESSRLEKVINLEILNKTLLDKFVFNYRDVKVLTNIYCTNLNLLTEEVDYIDLLHFTLLNRNFPKQVRYIYNNLDEIFKLDTRDKELTRFIEIKIEKAFDEENKDNLFKKLEIESDLSKKQFETLFRFLFEDKGDTHKSPRIEGDYESGYATDFENAKNKATYSPNKEFTIRNYERFFLYFELLLRGDNISNKDFLDKIETDDFEKYISDILSPLPDLKNKILQKKIEQKLKNYKKIDNKTKIKNAIWACHKVRGAYLESNLIDVLATKLIVNYPNALADIFGGDNDAFAAFFKKNLWDNPEIDLPYKIVEIIKLSDISSNDEGKPLYFGSSKEQIKEILISKTKEFIKEFGINIQVLRILAAVLDSSLNVTDGDIEFSDYLYTNQDQLFEYLKIVEKFYHEGFEFSSAIFKVFTPKDFKDKCFGTEGSSELKILIREFHHLLELHDLRKDNKRINSFTPFYFSKYKNADSSNSENQSVYVDCKKGGLIGIVSTEIGSVDIAPKKITDTIYLLEGKLSYLDLIEKLMPNFNHSNIVNYLEANKDNFEILSIQTNKKLDQSIISCSKYNKMIADLKEKTMSVEPVSLKQV</sequence>
<protein>
    <submittedName>
        <fullName evidence="3">KAP-like P-loop domain-containing protein</fullName>
    </submittedName>
</protein>
<evidence type="ECO:0000313" key="3">
    <source>
        <dbReference type="EMBL" id="RKE04828.1"/>
    </source>
</evidence>
<dbReference type="SUPFAM" id="SSF52540">
    <property type="entry name" value="P-loop containing nucleoside triphosphate hydrolases"/>
    <property type="match status" value="2"/>
</dbReference>
<feature type="transmembrane region" description="Helical" evidence="1">
    <location>
        <begin position="76"/>
        <end position="92"/>
    </location>
</feature>
<dbReference type="InterPro" id="IPR011646">
    <property type="entry name" value="KAP_P-loop"/>
</dbReference>
<accession>A0A419XAP6</accession>
<organism evidence="3 4">
    <name type="scientific">Marinifilum flexuosum</name>
    <dbReference type="NCBI Taxonomy" id="1117708"/>
    <lineage>
        <taxon>Bacteria</taxon>
        <taxon>Pseudomonadati</taxon>
        <taxon>Bacteroidota</taxon>
        <taxon>Bacteroidia</taxon>
        <taxon>Marinilabiliales</taxon>
        <taxon>Marinifilaceae</taxon>
    </lineage>
</organism>
<keyword evidence="1" id="KW-0812">Transmembrane</keyword>
<keyword evidence="4" id="KW-1185">Reference proteome</keyword>
<reference evidence="3 4" key="1">
    <citation type="submission" date="2018-09" db="EMBL/GenBank/DDBJ databases">
        <title>Genomic Encyclopedia of Archaeal and Bacterial Type Strains, Phase II (KMG-II): from individual species to whole genera.</title>
        <authorList>
            <person name="Goeker M."/>
        </authorList>
    </citation>
    <scope>NUCLEOTIDE SEQUENCE [LARGE SCALE GENOMIC DNA]</scope>
    <source>
        <strain evidence="3 4">DSM 21950</strain>
    </source>
</reference>
<dbReference type="InterPro" id="IPR052754">
    <property type="entry name" value="NTPase_KAP_P-loop"/>
</dbReference>
<keyword evidence="1" id="KW-0472">Membrane</keyword>
<dbReference type="RefSeq" id="WP_120239568.1">
    <property type="nucleotide sequence ID" value="NZ_RAPQ01000008.1"/>
</dbReference>
<gene>
    <name evidence="3" type="ORF">BXY64_1857</name>
</gene>
<dbReference type="AlphaFoldDB" id="A0A419XAP6"/>
<feature type="domain" description="KAP NTPase" evidence="2">
    <location>
        <begin position="201"/>
        <end position="464"/>
    </location>
</feature>
<keyword evidence="1" id="KW-1133">Transmembrane helix</keyword>
<dbReference type="OrthoDB" id="88903at2"/>
<dbReference type="PANTHER" id="PTHR22674:SF6">
    <property type="entry name" value="NTPASE KAP FAMILY P-LOOP DOMAIN-CONTAINING PROTEIN 1"/>
    <property type="match status" value="1"/>
</dbReference>
<comment type="caution">
    <text evidence="3">The sequence shown here is derived from an EMBL/GenBank/DDBJ whole genome shotgun (WGS) entry which is preliminary data.</text>
</comment>
<dbReference type="InterPro" id="IPR027417">
    <property type="entry name" value="P-loop_NTPase"/>
</dbReference>
<evidence type="ECO:0000313" key="4">
    <source>
        <dbReference type="Proteomes" id="UP000284531"/>
    </source>
</evidence>
<dbReference type="Pfam" id="PF07693">
    <property type="entry name" value="KAP_NTPase"/>
    <property type="match status" value="1"/>
</dbReference>
<name>A0A419XAP6_9BACT</name>
<evidence type="ECO:0000256" key="1">
    <source>
        <dbReference type="SAM" id="Phobius"/>
    </source>
</evidence>
<dbReference type="Proteomes" id="UP000284531">
    <property type="component" value="Unassembled WGS sequence"/>
</dbReference>
<dbReference type="Gene3D" id="3.40.50.300">
    <property type="entry name" value="P-loop containing nucleotide triphosphate hydrolases"/>
    <property type="match status" value="1"/>
</dbReference>
<proteinExistence type="predicted"/>